<organism evidence="2 3">
    <name type="scientific">Linum tenue</name>
    <dbReference type="NCBI Taxonomy" id="586396"/>
    <lineage>
        <taxon>Eukaryota</taxon>
        <taxon>Viridiplantae</taxon>
        <taxon>Streptophyta</taxon>
        <taxon>Embryophyta</taxon>
        <taxon>Tracheophyta</taxon>
        <taxon>Spermatophyta</taxon>
        <taxon>Magnoliopsida</taxon>
        <taxon>eudicotyledons</taxon>
        <taxon>Gunneridae</taxon>
        <taxon>Pentapetalae</taxon>
        <taxon>rosids</taxon>
        <taxon>fabids</taxon>
        <taxon>Malpighiales</taxon>
        <taxon>Linaceae</taxon>
        <taxon>Linum</taxon>
    </lineage>
</organism>
<comment type="caution">
    <text evidence="2">The sequence shown here is derived from an EMBL/GenBank/DDBJ whole genome shotgun (WGS) entry which is preliminary data.</text>
</comment>
<dbReference type="AlphaFoldDB" id="A0AAV0L895"/>
<dbReference type="Proteomes" id="UP001154282">
    <property type="component" value="Unassembled WGS sequence"/>
</dbReference>
<evidence type="ECO:0000313" key="2">
    <source>
        <dbReference type="EMBL" id="CAI0430552.1"/>
    </source>
</evidence>
<keyword evidence="3" id="KW-1185">Reference proteome</keyword>
<sequence length="81" mass="9330">MGKEKNVGGGKCLFNSYIPHIPSRKNNNSSLSSTELEGALSSQKSMVAGNHRVARRRWDRLRPVWWVALCRRTRHRGRRIT</sequence>
<protein>
    <submittedName>
        <fullName evidence="2">Uncharacterized protein</fullName>
    </submittedName>
</protein>
<accession>A0AAV0L895</accession>
<feature type="region of interest" description="Disordered" evidence="1">
    <location>
        <begin position="22"/>
        <end position="51"/>
    </location>
</feature>
<reference evidence="2" key="1">
    <citation type="submission" date="2022-08" db="EMBL/GenBank/DDBJ databases">
        <authorList>
            <person name="Gutierrez-Valencia J."/>
        </authorList>
    </citation>
    <scope>NUCLEOTIDE SEQUENCE</scope>
</reference>
<proteinExistence type="predicted"/>
<dbReference type="EMBL" id="CAMGYJ010000006">
    <property type="protein sequence ID" value="CAI0430552.1"/>
    <property type="molecule type" value="Genomic_DNA"/>
</dbReference>
<evidence type="ECO:0000256" key="1">
    <source>
        <dbReference type="SAM" id="MobiDB-lite"/>
    </source>
</evidence>
<name>A0AAV0L895_9ROSI</name>
<gene>
    <name evidence="2" type="ORF">LITE_LOCUS22656</name>
</gene>
<evidence type="ECO:0000313" key="3">
    <source>
        <dbReference type="Proteomes" id="UP001154282"/>
    </source>
</evidence>